<accession>A0AAV5T1N8</accession>
<reference evidence="1" key="1">
    <citation type="submission" date="2023-10" db="EMBL/GenBank/DDBJ databases">
        <title>Genome assembly of Pristionchus species.</title>
        <authorList>
            <person name="Yoshida K."/>
            <person name="Sommer R.J."/>
        </authorList>
    </citation>
    <scope>NUCLEOTIDE SEQUENCE</scope>
    <source>
        <strain evidence="1">RS0144</strain>
    </source>
</reference>
<dbReference type="AlphaFoldDB" id="A0AAV5T1N8"/>
<proteinExistence type="predicted"/>
<evidence type="ECO:0000313" key="1">
    <source>
        <dbReference type="EMBL" id="GMS89223.1"/>
    </source>
</evidence>
<name>A0AAV5T1N8_9BILA</name>
<dbReference type="Proteomes" id="UP001432027">
    <property type="component" value="Unassembled WGS sequence"/>
</dbReference>
<keyword evidence="2" id="KW-1185">Reference proteome</keyword>
<dbReference type="EMBL" id="BTSX01000003">
    <property type="protein sequence ID" value="GMS89223.1"/>
    <property type="molecule type" value="Genomic_DNA"/>
</dbReference>
<evidence type="ECO:0000313" key="2">
    <source>
        <dbReference type="Proteomes" id="UP001432027"/>
    </source>
</evidence>
<organism evidence="1 2">
    <name type="scientific">Pristionchus entomophagus</name>
    <dbReference type="NCBI Taxonomy" id="358040"/>
    <lineage>
        <taxon>Eukaryota</taxon>
        <taxon>Metazoa</taxon>
        <taxon>Ecdysozoa</taxon>
        <taxon>Nematoda</taxon>
        <taxon>Chromadorea</taxon>
        <taxon>Rhabditida</taxon>
        <taxon>Rhabditina</taxon>
        <taxon>Diplogasteromorpha</taxon>
        <taxon>Diplogasteroidea</taxon>
        <taxon>Neodiplogasteridae</taxon>
        <taxon>Pristionchus</taxon>
    </lineage>
</organism>
<feature type="non-terminal residue" evidence="1">
    <location>
        <position position="1"/>
    </location>
</feature>
<comment type="caution">
    <text evidence="1">The sequence shown here is derived from an EMBL/GenBank/DDBJ whole genome shotgun (WGS) entry which is preliminary data.</text>
</comment>
<gene>
    <name evidence="1" type="ORF">PENTCL1PPCAC_11398</name>
</gene>
<protein>
    <submittedName>
        <fullName evidence="1">Uncharacterized protein</fullName>
    </submittedName>
</protein>
<sequence>VMKSSKPTSFASIGKKVTAKPSQPCQNVQVLKALMENPEMVTFLLDEHPEKYNKIDEILEKTNKK</sequence>